<dbReference type="EMBL" id="VSSQ01015642">
    <property type="protein sequence ID" value="MPM56208.1"/>
    <property type="molecule type" value="Genomic_DNA"/>
</dbReference>
<accession>A0A645ATW7</accession>
<name>A0A645ATW7_9ZZZZ</name>
<dbReference type="Pfam" id="PF05128">
    <property type="entry name" value="DUF697"/>
    <property type="match status" value="1"/>
</dbReference>
<dbReference type="InterPro" id="IPR021147">
    <property type="entry name" value="DUF697"/>
</dbReference>
<organism evidence="6">
    <name type="scientific">bioreactor metagenome</name>
    <dbReference type="NCBI Taxonomy" id="1076179"/>
    <lineage>
        <taxon>unclassified sequences</taxon>
        <taxon>metagenomes</taxon>
        <taxon>ecological metagenomes</taxon>
    </lineage>
</organism>
<dbReference type="SUPFAM" id="SSF52540">
    <property type="entry name" value="P-loop containing nucleoside triphosphate hydrolases"/>
    <property type="match status" value="1"/>
</dbReference>
<dbReference type="Pfam" id="PF01926">
    <property type="entry name" value="MMR_HSR1"/>
    <property type="match status" value="1"/>
</dbReference>
<dbReference type="CDD" id="cd00882">
    <property type="entry name" value="Ras_like_GTPase"/>
    <property type="match status" value="1"/>
</dbReference>
<sequence>MEAIDINNFDIEKEIEKIRKENLKPNILVCGATGVGKSTLINHVFGSELARVGTGIPVTRGIQEYKSDESPVVLFDSEGYEVGNIAQSHFKENVIGFIDTKKQNEDIAQNIHLVWYCISAGNKRITDLDIETINELSKKDVKVAVIYSQIDSVSQEELNSMIEQHNRSCAKVPYFKVSIDENVPQEYLDWDRLIEWSIENLDDIFKTDFIKSLKTDLDKKKEMVNKKIIPKYATMAAAVAVSPIPASDSILIIPVQIKMALNIMEIFNLDNQSNSAMAIINSNIISLAGKTVAKMLLTNLIKFFPGIGTVAGTAINATVASSFTMALGYSISELSYRYSKAVINGEKIDILDIFNNEIISMLFEEYFKNLKGAKK</sequence>
<keyword evidence="2" id="KW-0812">Transmembrane</keyword>
<comment type="subcellular location">
    <subcellularLocation>
        <location evidence="1">Membrane</location>
        <topology evidence="1">Multi-pass membrane protein</topology>
    </subcellularLocation>
</comment>
<evidence type="ECO:0000259" key="5">
    <source>
        <dbReference type="Pfam" id="PF01926"/>
    </source>
</evidence>
<keyword evidence="3" id="KW-1133">Transmembrane helix</keyword>
<protein>
    <submittedName>
        <fullName evidence="6">GTPase Era</fullName>
    </submittedName>
</protein>
<keyword evidence="4" id="KW-0472">Membrane</keyword>
<dbReference type="PANTHER" id="PTHR11649">
    <property type="entry name" value="MSS1/TRME-RELATED GTP-BINDING PROTEIN"/>
    <property type="match status" value="1"/>
</dbReference>
<evidence type="ECO:0000256" key="4">
    <source>
        <dbReference type="ARBA" id="ARBA00023136"/>
    </source>
</evidence>
<dbReference type="InterPro" id="IPR027417">
    <property type="entry name" value="P-loop_NTPase"/>
</dbReference>
<dbReference type="InterPro" id="IPR006073">
    <property type="entry name" value="GTP-bd"/>
</dbReference>
<dbReference type="GO" id="GO:0005525">
    <property type="term" value="F:GTP binding"/>
    <property type="evidence" value="ECO:0007669"/>
    <property type="project" value="InterPro"/>
</dbReference>
<evidence type="ECO:0000256" key="3">
    <source>
        <dbReference type="ARBA" id="ARBA00022989"/>
    </source>
</evidence>
<dbReference type="PANTHER" id="PTHR11649:SF13">
    <property type="entry name" value="ENGB-TYPE G DOMAIN-CONTAINING PROTEIN"/>
    <property type="match status" value="1"/>
</dbReference>
<gene>
    <name evidence="6" type="primary">era_37</name>
    <name evidence="6" type="ORF">SDC9_103010</name>
</gene>
<proteinExistence type="predicted"/>
<dbReference type="AlphaFoldDB" id="A0A645ATW7"/>
<feature type="domain" description="G" evidence="5">
    <location>
        <begin position="27"/>
        <end position="143"/>
    </location>
</feature>
<comment type="caution">
    <text evidence="6">The sequence shown here is derived from an EMBL/GenBank/DDBJ whole genome shotgun (WGS) entry which is preliminary data.</text>
</comment>
<reference evidence="6" key="1">
    <citation type="submission" date="2019-08" db="EMBL/GenBank/DDBJ databases">
        <authorList>
            <person name="Kucharzyk K."/>
            <person name="Murdoch R.W."/>
            <person name="Higgins S."/>
            <person name="Loffler F."/>
        </authorList>
    </citation>
    <scope>NUCLEOTIDE SEQUENCE</scope>
</reference>
<evidence type="ECO:0000313" key="6">
    <source>
        <dbReference type="EMBL" id="MPM56208.1"/>
    </source>
</evidence>
<dbReference type="Gene3D" id="3.40.50.300">
    <property type="entry name" value="P-loop containing nucleotide triphosphate hydrolases"/>
    <property type="match status" value="1"/>
</dbReference>
<evidence type="ECO:0000256" key="2">
    <source>
        <dbReference type="ARBA" id="ARBA00022692"/>
    </source>
</evidence>
<dbReference type="GO" id="GO:0016020">
    <property type="term" value="C:membrane"/>
    <property type="evidence" value="ECO:0007669"/>
    <property type="project" value="UniProtKB-SubCell"/>
</dbReference>
<evidence type="ECO:0000256" key="1">
    <source>
        <dbReference type="ARBA" id="ARBA00004141"/>
    </source>
</evidence>